<organism evidence="3 4">
    <name type="scientific">Calocera viscosa (strain TUFC12733)</name>
    <dbReference type="NCBI Taxonomy" id="1330018"/>
    <lineage>
        <taxon>Eukaryota</taxon>
        <taxon>Fungi</taxon>
        <taxon>Dikarya</taxon>
        <taxon>Basidiomycota</taxon>
        <taxon>Agaricomycotina</taxon>
        <taxon>Dacrymycetes</taxon>
        <taxon>Dacrymycetales</taxon>
        <taxon>Dacrymycetaceae</taxon>
        <taxon>Calocera</taxon>
    </lineage>
</organism>
<name>A0A167NH04_CALVF</name>
<gene>
    <name evidence="3" type="ORF">CALVIDRAFT_535801</name>
</gene>
<evidence type="ECO:0000256" key="2">
    <source>
        <dbReference type="SAM" id="MobiDB-lite"/>
    </source>
</evidence>
<accession>A0A167NH04</accession>
<evidence type="ECO:0000256" key="1">
    <source>
        <dbReference type="SAM" id="Coils"/>
    </source>
</evidence>
<dbReference type="Proteomes" id="UP000076738">
    <property type="component" value="Unassembled WGS sequence"/>
</dbReference>
<sequence length="325" mass="37171">MFCNGFEVWLEVDGKRMTEHKPTVPELSIPGLFKTTCHVLKETGKNFRIWGQNHMEPSSSKGPKRQVVTVIINIDQVCKIYEEDSDRQTEWRWKTGAEIMSSKSPGETPGFAFETGDSSHSSLTTVGKARDRSITISIQPEVSKRIYPDVNEWRAGEGETGKDEYGRPYKEIWRPDGDKRNFTFYPASFLHLQQTGILPSTQVVYAENQVLKVRHRTFPHLSSLIAHLLLFQEEKLTVEKQKDRLISHNQALEDSLKQTNKLMETLLEDKETLLKENAVLSQDKETLMNDARKVLAEVATLRSKEDNTPLSEIAASADPRKRRRS</sequence>
<evidence type="ECO:0000313" key="3">
    <source>
        <dbReference type="EMBL" id="KZO97699.1"/>
    </source>
</evidence>
<evidence type="ECO:0000313" key="4">
    <source>
        <dbReference type="Proteomes" id="UP000076738"/>
    </source>
</evidence>
<keyword evidence="4" id="KW-1185">Reference proteome</keyword>
<protein>
    <submittedName>
        <fullName evidence="3">Uncharacterized protein</fullName>
    </submittedName>
</protein>
<proteinExistence type="predicted"/>
<keyword evidence="1" id="KW-0175">Coiled coil</keyword>
<dbReference type="AlphaFoldDB" id="A0A167NH04"/>
<dbReference type="OrthoDB" id="10392382at2759"/>
<reference evidence="3 4" key="1">
    <citation type="journal article" date="2016" name="Mol. Biol. Evol.">
        <title>Comparative Genomics of Early-Diverging Mushroom-Forming Fungi Provides Insights into the Origins of Lignocellulose Decay Capabilities.</title>
        <authorList>
            <person name="Nagy L.G."/>
            <person name="Riley R."/>
            <person name="Tritt A."/>
            <person name="Adam C."/>
            <person name="Daum C."/>
            <person name="Floudas D."/>
            <person name="Sun H."/>
            <person name="Yadav J.S."/>
            <person name="Pangilinan J."/>
            <person name="Larsson K.H."/>
            <person name="Matsuura K."/>
            <person name="Barry K."/>
            <person name="Labutti K."/>
            <person name="Kuo R."/>
            <person name="Ohm R.A."/>
            <person name="Bhattacharya S.S."/>
            <person name="Shirouzu T."/>
            <person name="Yoshinaga Y."/>
            <person name="Martin F.M."/>
            <person name="Grigoriev I.V."/>
            <person name="Hibbett D.S."/>
        </authorList>
    </citation>
    <scope>NUCLEOTIDE SEQUENCE [LARGE SCALE GENOMIC DNA]</scope>
    <source>
        <strain evidence="3 4">TUFC12733</strain>
    </source>
</reference>
<dbReference type="EMBL" id="KV417278">
    <property type="protein sequence ID" value="KZO97699.1"/>
    <property type="molecule type" value="Genomic_DNA"/>
</dbReference>
<feature type="region of interest" description="Disordered" evidence="2">
    <location>
        <begin position="304"/>
        <end position="325"/>
    </location>
</feature>
<feature type="coiled-coil region" evidence="1">
    <location>
        <begin position="249"/>
        <end position="290"/>
    </location>
</feature>